<keyword evidence="3" id="KW-1185">Reference proteome</keyword>
<name>A0AAW0KSL3_QUESU</name>
<organism evidence="2 3">
    <name type="scientific">Quercus suber</name>
    <name type="common">Cork oak</name>
    <dbReference type="NCBI Taxonomy" id="58331"/>
    <lineage>
        <taxon>Eukaryota</taxon>
        <taxon>Viridiplantae</taxon>
        <taxon>Streptophyta</taxon>
        <taxon>Embryophyta</taxon>
        <taxon>Tracheophyta</taxon>
        <taxon>Spermatophyta</taxon>
        <taxon>Magnoliopsida</taxon>
        <taxon>eudicotyledons</taxon>
        <taxon>Gunneridae</taxon>
        <taxon>Pentapetalae</taxon>
        <taxon>rosids</taxon>
        <taxon>fabids</taxon>
        <taxon>Fagales</taxon>
        <taxon>Fagaceae</taxon>
        <taxon>Quercus</taxon>
    </lineage>
</organism>
<evidence type="ECO:0000313" key="2">
    <source>
        <dbReference type="EMBL" id="KAK7842450.1"/>
    </source>
</evidence>
<dbReference type="InterPro" id="IPR036869">
    <property type="entry name" value="J_dom_sf"/>
</dbReference>
<dbReference type="Gene3D" id="1.10.287.110">
    <property type="entry name" value="DnaJ domain"/>
    <property type="match status" value="1"/>
</dbReference>
<reference evidence="2 3" key="1">
    <citation type="journal article" date="2018" name="Sci. Data">
        <title>The draft genome sequence of cork oak.</title>
        <authorList>
            <person name="Ramos A.M."/>
            <person name="Usie A."/>
            <person name="Barbosa P."/>
            <person name="Barros P.M."/>
            <person name="Capote T."/>
            <person name="Chaves I."/>
            <person name="Simoes F."/>
            <person name="Abreu I."/>
            <person name="Carrasquinho I."/>
            <person name="Faro C."/>
            <person name="Guimaraes J.B."/>
            <person name="Mendonca D."/>
            <person name="Nobrega F."/>
            <person name="Rodrigues L."/>
            <person name="Saibo N.J.M."/>
            <person name="Varela M.C."/>
            <person name="Egas C."/>
            <person name="Matos J."/>
            <person name="Miguel C.M."/>
            <person name="Oliveira M.M."/>
            <person name="Ricardo C.P."/>
            <person name="Goncalves S."/>
        </authorList>
    </citation>
    <scope>NUCLEOTIDE SEQUENCE [LARGE SCALE GENOMIC DNA]</scope>
    <source>
        <strain evidence="3">cv. HL8</strain>
    </source>
</reference>
<feature type="domain" description="J" evidence="1">
    <location>
        <begin position="73"/>
        <end position="107"/>
    </location>
</feature>
<accession>A0AAW0KSL3</accession>
<dbReference type="PANTHER" id="PTHR45432">
    <property type="entry name" value="CHAPERONE PROTEIN DNAJ 11, CHLOROPLASTIC-LIKE"/>
    <property type="match status" value="1"/>
</dbReference>
<gene>
    <name evidence="2" type="ORF">CFP56_014005</name>
</gene>
<proteinExistence type="predicted"/>
<dbReference type="SUPFAM" id="SSF46565">
    <property type="entry name" value="Chaperone J-domain"/>
    <property type="match status" value="1"/>
</dbReference>
<evidence type="ECO:0000313" key="3">
    <source>
        <dbReference type="Proteomes" id="UP000237347"/>
    </source>
</evidence>
<protein>
    <recommendedName>
        <fullName evidence="1">J domain-containing protein</fullName>
    </recommendedName>
</protein>
<dbReference type="InterPro" id="IPR001623">
    <property type="entry name" value="DnaJ_domain"/>
</dbReference>
<dbReference type="PROSITE" id="PS50076">
    <property type="entry name" value="DNAJ_2"/>
    <property type="match status" value="1"/>
</dbReference>
<dbReference type="Proteomes" id="UP000237347">
    <property type="component" value="Unassembled WGS sequence"/>
</dbReference>
<dbReference type="PANTHER" id="PTHR45432:SF2">
    <property type="entry name" value="CHAPERONE PROTEIN DNAJ 11, CHLOROPLASTIC"/>
    <property type="match status" value="1"/>
</dbReference>
<sequence>MVENATATLPSPKPSNFLSPFSMFATLNLPTAAPLYSSLETRFSSSKRSVKAYIATAIEVRPYSSSAPVHLVSLYEVLRVERTASLTEIKTAYRSLAKMFHPDAMIQ</sequence>
<dbReference type="EMBL" id="PKMF04000221">
    <property type="protein sequence ID" value="KAK7842450.1"/>
    <property type="molecule type" value="Genomic_DNA"/>
</dbReference>
<dbReference type="AlphaFoldDB" id="A0AAW0KSL3"/>
<dbReference type="Pfam" id="PF00226">
    <property type="entry name" value="DnaJ"/>
    <property type="match status" value="1"/>
</dbReference>
<evidence type="ECO:0000259" key="1">
    <source>
        <dbReference type="PROSITE" id="PS50076"/>
    </source>
</evidence>
<dbReference type="PRINTS" id="PR00625">
    <property type="entry name" value="JDOMAIN"/>
</dbReference>
<comment type="caution">
    <text evidence="2">The sequence shown here is derived from an EMBL/GenBank/DDBJ whole genome shotgun (WGS) entry which is preliminary data.</text>
</comment>
<dbReference type="CDD" id="cd06257">
    <property type="entry name" value="DnaJ"/>
    <property type="match status" value="1"/>
</dbReference>